<dbReference type="AlphaFoldDB" id="C5FNB3"/>
<dbReference type="RefSeq" id="XP_002846431.1">
    <property type="nucleotide sequence ID" value="XM_002846385.1"/>
</dbReference>
<dbReference type="VEuPathDB" id="FungiDB:MCYG_04168"/>
<name>C5FNB3_ARTOC</name>
<gene>
    <name evidence="2" type="ORF">MCYG_04168</name>
</gene>
<feature type="region of interest" description="Disordered" evidence="1">
    <location>
        <begin position="1"/>
        <end position="39"/>
    </location>
</feature>
<dbReference type="GeneID" id="9224500"/>
<proteinExistence type="predicted"/>
<organism evidence="2 3">
    <name type="scientific">Arthroderma otae (strain ATCC MYA-4605 / CBS 113480)</name>
    <name type="common">Microsporum canis</name>
    <dbReference type="NCBI Taxonomy" id="554155"/>
    <lineage>
        <taxon>Eukaryota</taxon>
        <taxon>Fungi</taxon>
        <taxon>Dikarya</taxon>
        <taxon>Ascomycota</taxon>
        <taxon>Pezizomycotina</taxon>
        <taxon>Eurotiomycetes</taxon>
        <taxon>Eurotiomycetidae</taxon>
        <taxon>Onygenales</taxon>
        <taxon>Arthrodermataceae</taxon>
        <taxon>Microsporum</taxon>
    </lineage>
</organism>
<dbReference type="EMBL" id="DS995704">
    <property type="protein sequence ID" value="EEQ31349.1"/>
    <property type="molecule type" value="Genomic_DNA"/>
</dbReference>
<evidence type="ECO:0000313" key="3">
    <source>
        <dbReference type="Proteomes" id="UP000002035"/>
    </source>
</evidence>
<dbReference type="Proteomes" id="UP000002035">
    <property type="component" value="Unassembled WGS sequence"/>
</dbReference>
<keyword evidence="3" id="KW-1185">Reference proteome</keyword>
<reference evidence="3" key="1">
    <citation type="journal article" date="2012" name="MBio">
        <title>Comparative genome analysis of Trichophyton rubrum and related dermatophytes reveals candidate genes involved in infection.</title>
        <authorList>
            <person name="Martinez D.A."/>
            <person name="Oliver B.G."/>
            <person name="Graeser Y."/>
            <person name="Goldberg J.M."/>
            <person name="Li W."/>
            <person name="Martinez-Rossi N.M."/>
            <person name="Monod M."/>
            <person name="Shelest E."/>
            <person name="Barton R.C."/>
            <person name="Birch E."/>
            <person name="Brakhage A.A."/>
            <person name="Chen Z."/>
            <person name="Gurr S.J."/>
            <person name="Heiman D."/>
            <person name="Heitman J."/>
            <person name="Kosti I."/>
            <person name="Rossi A."/>
            <person name="Saif S."/>
            <person name="Samalova M."/>
            <person name="Saunders C.W."/>
            <person name="Shea T."/>
            <person name="Summerbell R.C."/>
            <person name="Xu J."/>
            <person name="Young S."/>
            <person name="Zeng Q."/>
            <person name="Birren B.W."/>
            <person name="Cuomo C.A."/>
            <person name="White T.C."/>
        </authorList>
    </citation>
    <scope>NUCLEOTIDE SEQUENCE [LARGE SCALE GENOMIC DNA]</scope>
    <source>
        <strain evidence="3">ATCC MYA-4605 / CBS 113480</strain>
    </source>
</reference>
<protein>
    <submittedName>
        <fullName evidence="2">Uncharacterized protein</fullName>
    </submittedName>
</protein>
<accession>C5FNB3</accession>
<evidence type="ECO:0000256" key="1">
    <source>
        <dbReference type="SAM" id="MobiDB-lite"/>
    </source>
</evidence>
<sequence>MDNQPIERAPNPIFLMGEDPGKIPTQAPRAMPEIPDFRPREKEIDPFRRANIDTDITRVHNLMMRDFLCASYGVPEGGEIPEREEGDKPITSTQLLAQAAGPVIDVPVGPQTPGEPVPVAKFNLDSMYPFTGEHKREMACWRRIMESLPHTPPELVAYYANLAASFEAGEPDDEPSEQLIALLLERFSFNDSSEEEDDC</sequence>
<evidence type="ECO:0000313" key="2">
    <source>
        <dbReference type="EMBL" id="EEQ31349.1"/>
    </source>
</evidence>
<dbReference type="HOGENOM" id="CLU_1371889_0_0_1"/>